<keyword evidence="2" id="KW-1185">Reference proteome</keyword>
<evidence type="ECO:0000313" key="2">
    <source>
        <dbReference type="Proteomes" id="UP000256373"/>
    </source>
</evidence>
<proteinExistence type="predicted"/>
<organism evidence="1 2">
    <name type="scientific">Dyadobacter luteus</name>
    <dbReference type="NCBI Taxonomy" id="2259619"/>
    <lineage>
        <taxon>Bacteria</taxon>
        <taxon>Pseudomonadati</taxon>
        <taxon>Bacteroidota</taxon>
        <taxon>Cytophagia</taxon>
        <taxon>Cytophagales</taxon>
        <taxon>Spirosomataceae</taxon>
        <taxon>Dyadobacter</taxon>
    </lineage>
</organism>
<sequence length="141" mass="16117">ASSIIKIVNLPTEKISYTIWVRRTHTIEVGGIRHHERSSVILIQLTLEIHSESVPVIIAASAASKTNKNIFIERNCCFALKPENKVSFCCFKRSQRFYLTDISSCISPDESNYEIIFGMIIPIYLSLRNNHSTINNKFKNE</sequence>
<evidence type="ECO:0000313" key="1">
    <source>
        <dbReference type="EMBL" id="REA56487.1"/>
    </source>
</evidence>
<feature type="non-terminal residue" evidence="1">
    <location>
        <position position="1"/>
    </location>
</feature>
<reference evidence="1 2" key="1">
    <citation type="submission" date="2018-07" db="EMBL/GenBank/DDBJ databases">
        <title>Dyadobacter roseus sp. nov., isolated from rose rhizosphere soil.</title>
        <authorList>
            <person name="Chen L."/>
        </authorList>
    </citation>
    <scope>NUCLEOTIDE SEQUENCE [LARGE SCALE GENOMIC DNA]</scope>
    <source>
        <strain evidence="1 2">RS19</strain>
    </source>
</reference>
<dbReference type="EMBL" id="QNUL01000038">
    <property type="protein sequence ID" value="REA56487.1"/>
    <property type="molecule type" value="Genomic_DNA"/>
</dbReference>
<comment type="caution">
    <text evidence="1">The sequence shown here is derived from an EMBL/GenBank/DDBJ whole genome shotgun (WGS) entry which is preliminary data.</text>
</comment>
<gene>
    <name evidence="1" type="ORF">DSL64_26560</name>
</gene>
<name>A0A3D8Y380_9BACT</name>
<accession>A0A3D8Y380</accession>
<dbReference type="AlphaFoldDB" id="A0A3D8Y380"/>
<dbReference type="Proteomes" id="UP000256373">
    <property type="component" value="Unassembled WGS sequence"/>
</dbReference>
<protein>
    <submittedName>
        <fullName evidence="1">Uncharacterized protein</fullName>
    </submittedName>
</protein>